<dbReference type="InterPro" id="IPR050641">
    <property type="entry name" value="RIFMO-like"/>
</dbReference>
<accession>A0A7W5XPQ3</accession>
<keyword evidence="2" id="KW-0285">Flavoprotein</keyword>
<feature type="domain" description="FAD-binding" evidence="4">
    <location>
        <begin position="13"/>
        <end position="346"/>
    </location>
</feature>
<keyword evidence="3" id="KW-0274">FAD</keyword>
<dbReference type="InterPro" id="IPR036188">
    <property type="entry name" value="FAD/NAD-bd_sf"/>
</dbReference>
<evidence type="ECO:0000256" key="1">
    <source>
        <dbReference type="ARBA" id="ARBA00001974"/>
    </source>
</evidence>
<name>A0A7W5XPQ3_9MICC</name>
<dbReference type="GO" id="GO:0016709">
    <property type="term" value="F:oxidoreductase activity, acting on paired donors, with incorporation or reduction of molecular oxygen, NAD(P)H as one donor, and incorporation of one atom of oxygen"/>
    <property type="evidence" value="ECO:0007669"/>
    <property type="project" value="UniProtKB-ARBA"/>
</dbReference>
<evidence type="ECO:0000256" key="3">
    <source>
        <dbReference type="ARBA" id="ARBA00022827"/>
    </source>
</evidence>
<comment type="caution">
    <text evidence="5">The sequence shown here is derived from an EMBL/GenBank/DDBJ whole genome shotgun (WGS) entry which is preliminary data.</text>
</comment>
<sequence>MPSLNHSGDAVFYEVVVVGGGPTGLMAAADLAAAGVRVALAERRRHSDPNVTRAFGVHAATLEQLDIRGIAEDLISTGNRVQRVRLFDAVRVDLARLPSRFNYLLIAPQSQTEKVLRDRAVAAGVEFLSGLEVMTLTQDDHEVLTRARREDGSTVDLRSRYAVGADGVGSTVRRHIGVDFPGKSVLKSIMLADVRMTDPPRQRLAMTAVGEGFTVVVPFGDGWYRVIAWRRGSQAEPNEPVQLDEVRWVAELTLGTDHGMHSPRWLSRFHSDERLAAAYRVGRVFLAGDAAHVHSPAGGLGMNAAIQDAANLGWKLAAVLRGRAAESLLDTYQAERRPVGSQVIRTSGALLRMATMKSPLGRTARNMLGRLVASVPAAADHAAGTVSGLSLRYKPPKGADRRVGRRAAALSLADRRMHQVLASGDFAVVSTEEPDGLPRHVRWVQPEAQVNESAQIDEPVLVRPDGYIGWIGDLSDYPFWA</sequence>
<keyword evidence="6" id="KW-1185">Reference proteome</keyword>
<dbReference type="InterPro" id="IPR002938">
    <property type="entry name" value="FAD-bd"/>
</dbReference>
<dbReference type="Gene3D" id="3.40.30.120">
    <property type="match status" value="1"/>
</dbReference>
<evidence type="ECO:0000313" key="5">
    <source>
        <dbReference type="EMBL" id="MBB3668242.1"/>
    </source>
</evidence>
<dbReference type="EMBL" id="JACIBT010000011">
    <property type="protein sequence ID" value="MBB3668242.1"/>
    <property type="molecule type" value="Genomic_DNA"/>
</dbReference>
<dbReference type="AlphaFoldDB" id="A0A7W5XPQ3"/>
<comment type="cofactor">
    <cofactor evidence="1">
        <name>FAD</name>
        <dbReference type="ChEBI" id="CHEBI:57692"/>
    </cofactor>
</comment>
<dbReference type="Proteomes" id="UP000547528">
    <property type="component" value="Unassembled WGS sequence"/>
</dbReference>
<dbReference type="PANTHER" id="PTHR43004:SF19">
    <property type="entry name" value="BINDING MONOOXYGENASE, PUTATIVE (JCVI)-RELATED"/>
    <property type="match status" value="1"/>
</dbReference>
<dbReference type="PRINTS" id="PR00420">
    <property type="entry name" value="RNGMNOXGNASE"/>
</dbReference>
<dbReference type="PANTHER" id="PTHR43004">
    <property type="entry name" value="TRK SYSTEM POTASSIUM UPTAKE PROTEIN"/>
    <property type="match status" value="1"/>
</dbReference>
<reference evidence="5 6" key="1">
    <citation type="submission" date="2020-08" db="EMBL/GenBank/DDBJ databases">
        <title>Sequencing the genomes of 1000 actinobacteria strains.</title>
        <authorList>
            <person name="Klenk H.-P."/>
        </authorList>
    </citation>
    <scope>NUCLEOTIDE SEQUENCE [LARGE SCALE GENOMIC DNA]</scope>
    <source>
        <strain evidence="5 6">DSM 28238</strain>
    </source>
</reference>
<evidence type="ECO:0000256" key="2">
    <source>
        <dbReference type="ARBA" id="ARBA00022630"/>
    </source>
</evidence>
<dbReference type="Pfam" id="PF01494">
    <property type="entry name" value="FAD_binding_3"/>
    <property type="match status" value="1"/>
</dbReference>
<organism evidence="5 6">
    <name type="scientific">Garicola koreensis</name>
    <dbReference type="NCBI Taxonomy" id="1262554"/>
    <lineage>
        <taxon>Bacteria</taxon>
        <taxon>Bacillati</taxon>
        <taxon>Actinomycetota</taxon>
        <taxon>Actinomycetes</taxon>
        <taxon>Micrococcales</taxon>
        <taxon>Micrococcaceae</taxon>
        <taxon>Garicola</taxon>
    </lineage>
</organism>
<proteinExistence type="predicted"/>
<evidence type="ECO:0000259" key="4">
    <source>
        <dbReference type="Pfam" id="PF01494"/>
    </source>
</evidence>
<evidence type="ECO:0000313" key="6">
    <source>
        <dbReference type="Proteomes" id="UP000547528"/>
    </source>
</evidence>
<gene>
    <name evidence="5" type="ORF">FHX47_001871</name>
</gene>
<dbReference type="Gene3D" id="3.30.70.2450">
    <property type="match status" value="1"/>
</dbReference>
<dbReference type="GO" id="GO:0071949">
    <property type="term" value="F:FAD binding"/>
    <property type="evidence" value="ECO:0007669"/>
    <property type="project" value="InterPro"/>
</dbReference>
<dbReference type="Gene3D" id="3.50.50.60">
    <property type="entry name" value="FAD/NAD(P)-binding domain"/>
    <property type="match status" value="1"/>
</dbReference>
<dbReference type="RefSeq" id="WP_183358650.1">
    <property type="nucleotide sequence ID" value="NZ_BAABKR010000001.1"/>
</dbReference>
<protein>
    <submittedName>
        <fullName evidence="5">2-polyprenyl-6-methoxyphenol hydroxylase-like FAD-dependent oxidoreductase</fullName>
    </submittedName>
</protein>
<dbReference type="SUPFAM" id="SSF51905">
    <property type="entry name" value="FAD/NAD(P)-binding domain"/>
    <property type="match status" value="1"/>
</dbReference>